<dbReference type="EMBL" id="CAJVQC010145058">
    <property type="protein sequence ID" value="CAG8845047.1"/>
    <property type="molecule type" value="Genomic_DNA"/>
</dbReference>
<accession>A0ACA9SQG5</accession>
<dbReference type="Proteomes" id="UP000789920">
    <property type="component" value="Unassembled WGS sequence"/>
</dbReference>
<sequence length="151" mass="16363">DDLTPQTNIFILDVTNYTWKTQYTPQNLPPNPGRSNTSSSRSNTNIPAIIGGIIGTIAFAAIIATVLICFIRKKRRSTFISTPYDKTPAAAPPIMGPAPVNDDLPPAIPPLESFQKDGSLGSDTQVLNSADQRSSFNSSHSNLSNNRLYDE</sequence>
<reference evidence="1" key="1">
    <citation type="submission" date="2021-06" db="EMBL/GenBank/DDBJ databases">
        <authorList>
            <person name="Kallberg Y."/>
            <person name="Tangrot J."/>
            <person name="Rosling A."/>
        </authorList>
    </citation>
    <scope>NUCLEOTIDE SEQUENCE</scope>
    <source>
        <strain evidence="1">MA461A</strain>
    </source>
</reference>
<evidence type="ECO:0000313" key="2">
    <source>
        <dbReference type="Proteomes" id="UP000789920"/>
    </source>
</evidence>
<keyword evidence="2" id="KW-1185">Reference proteome</keyword>
<feature type="non-terminal residue" evidence="1">
    <location>
        <position position="151"/>
    </location>
</feature>
<name>A0ACA9SQG5_9GLOM</name>
<proteinExistence type="predicted"/>
<feature type="non-terminal residue" evidence="1">
    <location>
        <position position="1"/>
    </location>
</feature>
<evidence type="ECO:0000313" key="1">
    <source>
        <dbReference type="EMBL" id="CAG8845047.1"/>
    </source>
</evidence>
<comment type="caution">
    <text evidence="1">The sequence shown here is derived from an EMBL/GenBank/DDBJ whole genome shotgun (WGS) entry which is preliminary data.</text>
</comment>
<gene>
    <name evidence="1" type="ORF">RPERSI_LOCUS33484</name>
</gene>
<protein>
    <submittedName>
        <fullName evidence="1">15128_t:CDS:1</fullName>
    </submittedName>
</protein>
<organism evidence="1 2">
    <name type="scientific">Racocetra persica</name>
    <dbReference type="NCBI Taxonomy" id="160502"/>
    <lineage>
        <taxon>Eukaryota</taxon>
        <taxon>Fungi</taxon>
        <taxon>Fungi incertae sedis</taxon>
        <taxon>Mucoromycota</taxon>
        <taxon>Glomeromycotina</taxon>
        <taxon>Glomeromycetes</taxon>
        <taxon>Diversisporales</taxon>
        <taxon>Gigasporaceae</taxon>
        <taxon>Racocetra</taxon>
    </lineage>
</organism>